<dbReference type="PANTHER" id="PTHR33121">
    <property type="entry name" value="CYCLIC DI-GMP PHOSPHODIESTERASE PDEF"/>
    <property type="match status" value="1"/>
</dbReference>
<dbReference type="SUPFAM" id="SSF141868">
    <property type="entry name" value="EAL domain-like"/>
    <property type="match status" value="1"/>
</dbReference>
<dbReference type="InterPro" id="IPR001633">
    <property type="entry name" value="EAL_dom"/>
</dbReference>
<reference evidence="3" key="1">
    <citation type="submission" date="2024-06" db="EMBL/GenBank/DDBJ databases">
        <authorList>
            <person name="Chang H.C."/>
            <person name="Mun S.Y."/>
        </authorList>
    </citation>
    <scope>NUCLEOTIDE SEQUENCE [LARGE SCALE GENOMIC DNA]</scope>
    <source>
        <strain evidence="3">KT1</strain>
    </source>
</reference>
<sequence length="220" mass="25646">MENKKYCLLRQACYDLEYGMVDGYELLLRELVNDEWQVPTNFSLLSPDFFAELVSEAMEHLPSKSRIMVNLDHEQFVDRKMLDALIKVHNQMPDYTLTIELTERANTKMIMDVELLRSAMYATSNGLKLSLDDVGTGVNQFEMLKPILPFVSELKFALQNFKAELKQAYNKLYFWQQLANFQGKKFVLEGIETEEDLVVAQQLAVGYGQGFYYDRPQQFY</sequence>
<dbReference type="InterPro" id="IPR050706">
    <property type="entry name" value="Cyclic-di-GMP_PDE-like"/>
</dbReference>
<evidence type="ECO:0000313" key="3">
    <source>
        <dbReference type="Proteomes" id="UP001302696"/>
    </source>
</evidence>
<name>A0ABZ0Q6W8_9LACO</name>
<dbReference type="Gene3D" id="3.20.20.450">
    <property type="entry name" value="EAL domain"/>
    <property type="match status" value="1"/>
</dbReference>
<dbReference type="EMBL" id="CP104778">
    <property type="protein sequence ID" value="WPC22439.1"/>
    <property type="molecule type" value="Genomic_DNA"/>
</dbReference>
<dbReference type="Pfam" id="PF00563">
    <property type="entry name" value="EAL"/>
    <property type="match status" value="1"/>
</dbReference>
<keyword evidence="3" id="KW-1185">Reference proteome</keyword>
<dbReference type="InterPro" id="IPR035919">
    <property type="entry name" value="EAL_sf"/>
</dbReference>
<dbReference type="PANTHER" id="PTHR33121:SF70">
    <property type="entry name" value="SIGNALING PROTEIN YKOW"/>
    <property type="match status" value="1"/>
</dbReference>
<proteinExistence type="predicted"/>
<organism evidence="2 3">
    <name type="scientific">Pediococcus inopinatus</name>
    <dbReference type="NCBI Taxonomy" id="114090"/>
    <lineage>
        <taxon>Bacteria</taxon>
        <taxon>Bacillati</taxon>
        <taxon>Bacillota</taxon>
        <taxon>Bacilli</taxon>
        <taxon>Lactobacillales</taxon>
        <taxon>Lactobacillaceae</taxon>
        <taxon>Pediococcus</taxon>
    </lineage>
</organism>
<gene>
    <name evidence="2" type="ORF">N6G96_04425</name>
</gene>
<dbReference type="Proteomes" id="UP001302696">
    <property type="component" value="Chromosome"/>
</dbReference>
<dbReference type="SMART" id="SM00052">
    <property type="entry name" value="EAL"/>
    <property type="match status" value="1"/>
</dbReference>
<protein>
    <submittedName>
        <fullName evidence="2">EAL domain-containing protein</fullName>
    </submittedName>
</protein>
<dbReference type="RefSeq" id="WP_231908584.1">
    <property type="nucleotide sequence ID" value="NZ_BBIM01000024.1"/>
</dbReference>
<dbReference type="PROSITE" id="PS50883">
    <property type="entry name" value="EAL"/>
    <property type="match status" value="1"/>
</dbReference>
<feature type="domain" description="EAL" evidence="1">
    <location>
        <begin position="1"/>
        <end position="220"/>
    </location>
</feature>
<accession>A0ABZ0Q6W8</accession>
<evidence type="ECO:0000313" key="2">
    <source>
        <dbReference type="EMBL" id="WPC22439.1"/>
    </source>
</evidence>
<evidence type="ECO:0000259" key="1">
    <source>
        <dbReference type="PROSITE" id="PS50883"/>
    </source>
</evidence>